<dbReference type="OrthoDB" id="3543113at2759"/>
<dbReference type="STRING" id="71717.A0A4Y7T4S6"/>
<comment type="caution">
    <text evidence="2">The sequence shown here is derived from an EMBL/GenBank/DDBJ whole genome shotgun (WGS) entry which is preliminary data.</text>
</comment>
<dbReference type="AlphaFoldDB" id="A0A4Y7T4S6"/>
<evidence type="ECO:0008006" key="4">
    <source>
        <dbReference type="Google" id="ProtNLM"/>
    </source>
</evidence>
<protein>
    <recommendedName>
        <fullName evidence="4">F-box domain-containing protein</fullName>
    </recommendedName>
</protein>
<evidence type="ECO:0000256" key="1">
    <source>
        <dbReference type="SAM" id="MobiDB-lite"/>
    </source>
</evidence>
<sequence length="541" mass="59495">MTSMTTEPRSGIDFIHPTPSNNKSARSRGQQLYALSKVCKAFHEPALDCLWHNLPGIEPLLKLHPALTVINGAYCPQQIDADKVGKFKKFSKRVRGIRLGPTEPSVHTAFASYAWLGQQRNTLPLLPALRRIYLEGAGGDTQQLGLLPLILSPSIKAVEFQGPLIFIEAFCSWILPLVCTCPDAMQSFSMTDPSHSQQVPIWDAFTRIAGSLPINTLEICFPNNPTMPPSFVGQLGGKFACLTSLTLDIHTPSHGASNQISSKAFPALSSLHLVHRSHTKICGCYPPQLVQQATSITLYVESSVTNVGAFKDALDTLSAIQPLARIRIEQSYPHHEISILASAVCPFLQRLNLKELHLGVWGLDSGPNNPHGQQAIKALADAGSGLRSLTLPLGRRAVYWFPSRRIVQFPRPNYPSVGSLVYLAQQKSALRHLALSIDSSAAEENGVTFGFKTFAAGWNPERISNLRHLELADMRATSAPVLTGAQCKDLALLLDTIFPNLESLSMLDSPEADTARDEQWDTIDELRRSFKELRLYRSGHF</sequence>
<proteinExistence type="predicted"/>
<organism evidence="2 3">
    <name type="scientific">Coprinellus micaceus</name>
    <name type="common">Glistening ink-cap mushroom</name>
    <name type="synonym">Coprinus micaceus</name>
    <dbReference type="NCBI Taxonomy" id="71717"/>
    <lineage>
        <taxon>Eukaryota</taxon>
        <taxon>Fungi</taxon>
        <taxon>Dikarya</taxon>
        <taxon>Basidiomycota</taxon>
        <taxon>Agaricomycotina</taxon>
        <taxon>Agaricomycetes</taxon>
        <taxon>Agaricomycetidae</taxon>
        <taxon>Agaricales</taxon>
        <taxon>Agaricineae</taxon>
        <taxon>Psathyrellaceae</taxon>
        <taxon>Coprinellus</taxon>
    </lineage>
</organism>
<name>A0A4Y7T4S6_COPMI</name>
<dbReference type="EMBL" id="QPFP01000029">
    <property type="protein sequence ID" value="TEB29021.1"/>
    <property type="molecule type" value="Genomic_DNA"/>
</dbReference>
<gene>
    <name evidence="2" type="ORF">FA13DRAFT_1735132</name>
</gene>
<evidence type="ECO:0000313" key="2">
    <source>
        <dbReference type="EMBL" id="TEB29021.1"/>
    </source>
</evidence>
<feature type="region of interest" description="Disordered" evidence="1">
    <location>
        <begin position="1"/>
        <end position="27"/>
    </location>
</feature>
<evidence type="ECO:0000313" key="3">
    <source>
        <dbReference type="Proteomes" id="UP000298030"/>
    </source>
</evidence>
<dbReference type="Proteomes" id="UP000298030">
    <property type="component" value="Unassembled WGS sequence"/>
</dbReference>
<feature type="compositionally biased region" description="Polar residues" evidence="1">
    <location>
        <begin position="18"/>
        <end position="27"/>
    </location>
</feature>
<accession>A0A4Y7T4S6</accession>
<keyword evidence="3" id="KW-1185">Reference proteome</keyword>
<reference evidence="2 3" key="1">
    <citation type="journal article" date="2019" name="Nat. Ecol. Evol.">
        <title>Megaphylogeny resolves global patterns of mushroom evolution.</title>
        <authorList>
            <person name="Varga T."/>
            <person name="Krizsan K."/>
            <person name="Foldi C."/>
            <person name="Dima B."/>
            <person name="Sanchez-Garcia M."/>
            <person name="Sanchez-Ramirez S."/>
            <person name="Szollosi G.J."/>
            <person name="Szarkandi J.G."/>
            <person name="Papp V."/>
            <person name="Albert L."/>
            <person name="Andreopoulos W."/>
            <person name="Angelini C."/>
            <person name="Antonin V."/>
            <person name="Barry K.W."/>
            <person name="Bougher N.L."/>
            <person name="Buchanan P."/>
            <person name="Buyck B."/>
            <person name="Bense V."/>
            <person name="Catcheside P."/>
            <person name="Chovatia M."/>
            <person name="Cooper J."/>
            <person name="Damon W."/>
            <person name="Desjardin D."/>
            <person name="Finy P."/>
            <person name="Geml J."/>
            <person name="Haridas S."/>
            <person name="Hughes K."/>
            <person name="Justo A."/>
            <person name="Karasinski D."/>
            <person name="Kautmanova I."/>
            <person name="Kiss B."/>
            <person name="Kocsube S."/>
            <person name="Kotiranta H."/>
            <person name="LaButti K.M."/>
            <person name="Lechner B.E."/>
            <person name="Liimatainen K."/>
            <person name="Lipzen A."/>
            <person name="Lukacs Z."/>
            <person name="Mihaltcheva S."/>
            <person name="Morgado L.N."/>
            <person name="Niskanen T."/>
            <person name="Noordeloos M.E."/>
            <person name="Ohm R.A."/>
            <person name="Ortiz-Santana B."/>
            <person name="Ovrebo C."/>
            <person name="Racz N."/>
            <person name="Riley R."/>
            <person name="Savchenko A."/>
            <person name="Shiryaev A."/>
            <person name="Soop K."/>
            <person name="Spirin V."/>
            <person name="Szebenyi C."/>
            <person name="Tomsovsky M."/>
            <person name="Tulloss R.E."/>
            <person name="Uehling J."/>
            <person name="Grigoriev I.V."/>
            <person name="Vagvolgyi C."/>
            <person name="Papp T."/>
            <person name="Martin F.M."/>
            <person name="Miettinen O."/>
            <person name="Hibbett D.S."/>
            <person name="Nagy L.G."/>
        </authorList>
    </citation>
    <scope>NUCLEOTIDE SEQUENCE [LARGE SCALE GENOMIC DNA]</scope>
    <source>
        <strain evidence="2 3">FP101781</strain>
    </source>
</reference>